<comment type="caution">
    <text evidence="10">The sequence shown here is derived from an EMBL/GenBank/DDBJ whole genome shotgun (WGS) entry which is preliminary data.</text>
</comment>
<feature type="modified residue" description="N6-(pyridoxal phosphate)lysine" evidence="6">
    <location>
        <position position="228"/>
    </location>
</feature>
<comment type="catalytic activity">
    <reaction evidence="9">
        <text>L-isoleucine + 2-oxoglutarate = (S)-3-methyl-2-oxopentanoate + L-glutamate</text>
        <dbReference type="Rhea" id="RHEA:24801"/>
        <dbReference type="ChEBI" id="CHEBI:16810"/>
        <dbReference type="ChEBI" id="CHEBI:29985"/>
        <dbReference type="ChEBI" id="CHEBI:35146"/>
        <dbReference type="ChEBI" id="CHEBI:58045"/>
        <dbReference type="EC" id="2.6.1.42"/>
    </reaction>
</comment>
<dbReference type="Pfam" id="PF01063">
    <property type="entry name" value="Aminotran_4"/>
    <property type="match status" value="1"/>
</dbReference>
<protein>
    <recommendedName>
        <fullName evidence="9">Branched-chain-amino-acid aminotransferase</fullName>
        <ecNumber evidence="9">2.6.1.42</ecNumber>
    </recommendedName>
</protein>
<sequence length="407" mass="44789">MWQRQASATVLRARQRHVADWPRSAGCSHPAAHFSSSSSRYPAPREGIEWQKFGFSLATRDTRMVVANCENGKMWEPLRVEPYGPLALEPSATILNYGQGIFEGIKAYRTTKDRIVLFRPQKNGLRFADGARRMLMPPLPTQLFLEAVSTAVRENADWVPPCGQGALYLRPLLFGSGADLGVKPSSHYTMVIYVSPVGQYFGPGTSGARMQLYKSQQRAAPSGQGNVKAVGNYAQCFSAQRMAKADGFSDVIYLDVAGEYIDEAAASNFFCVDANRVIHTPQLGSILPGVTRDTIIQLDSDIQLKQQQRALKDSDIQLNVRKVSAKVALAAKEAFLTGTGAGIAPVEHIASDEESVTFGESPGPVTQMLQKMLSDIQLERVADNQRWLHDPFVQPDFSKDSFVEPTF</sequence>
<dbReference type="AlphaFoldDB" id="A0A813FHM0"/>
<dbReference type="InterPro" id="IPR018300">
    <property type="entry name" value="Aminotrans_IV_CS"/>
</dbReference>
<keyword evidence="9" id="KW-0100">Branched-chain amino acid biosynthesis</keyword>
<name>A0A813FHM0_POLGL</name>
<dbReference type="PANTHER" id="PTHR42825">
    <property type="entry name" value="AMINO ACID AMINOTRANSFERASE"/>
    <property type="match status" value="1"/>
</dbReference>
<evidence type="ECO:0000256" key="7">
    <source>
        <dbReference type="RuleBase" id="RU004106"/>
    </source>
</evidence>
<dbReference type="EMBL" id="CAJNNV010025337">
    <property type="protein sequence ID" value="CAE8613956.1"/>
    <property type="molecule type" value="Genomic_DNA"/>
</dbReference>
<keyword evidence="9" id="KW-0028">Amino-acid biosynthesis</keyword>
<evidence type="ECO:0000256" key="5">
    <source>
        <dbReference type="ARBA" id="ARBA00022898"/>
    </source>
</evidence>
<dbReference type="InterPro" id="IPR036038">
    <property type="entry name" value="Aminotransferase-like"/>
</dbReference>
<dbReference type="OMA" id="TGPYFRT"/>
<dbReference type="CDD" id="cd01557">
    <property type="entry name" value="BCAT_beta_family"/>
    <property type="match status" value="1"/>
</dbReference>
<accession>A0A813FHM0</accession>
<dbReference type="InterPro" id="IPR005786">
    <property type="entry name" value="B_amino_transII"/>
</dbReference>
<keyword evidence="11" id="KW-1185">Reference proteome</keyword>
<dbReference type="InterPro" id="IPR043131">
    <property type="entry name" value="BCAT-like_N"/>
</dbReference>
<evidence type="ECO:0000256" key="4">
    <source>
        <dbReference type="ARBA" id="ARBA00022679"/>
    </source>
</evidence>
<evidence type="ECO:0000313" key="10">
    <source>
        <dbReference type="EMBL" id="CAE8613956.1"/>
    </source>
</evidence>
<dbReference type="InterPro" id="IPR001544">
    <property type="entry name" value="Aminotrans_IV"/>
</dbReference>
<evidence type="ECO:0000256" key="2">
    <source>
        <dbReference type="ARBA" id="ARBA00009320"/>
    </source>
</evidence>
<keyword evidence="3 9" id="KW-0032">Aminotransferase</keyword>
<reference evidence="10" key="1">
    <citation type="submission" date="2021-02" db="EMBL/GenBank/DDBJ databases">
        <authorList>
            <person name="Dougan E. K."/>
            <person name="Rhodes N."/>
            <person name="Thang M."/>
            <person name="Chan C."/>
        </authorList>
    </citation>
    <scope>NUCLEOTIDE SEQUENCE</scope>
</reference>
<dbReference type="PIRSF" id="PIRSF006468">
    <property type="entry name" value="BCAT1"/>
    <property type="match status" value="1"/>
</dbReference>
<dbReference type="Proteomes" id="UP000654075">
    <property type="component" value="Unassembled WGS sequence"/>
</dbReference>
<dbReference type="InterPro" id="IPR033939">
    <property type="entry name" value="BCAT_family"/>
</dbReference>
<dbReference type="GO" id="GO:0004084">
    <property type="term" value="F:branched-chain-amino-acid transaminase activity"/>
    <property type="evidence" value="ECO:0007669"/>
    <property type="project" value="UniProtKB-EC"/>
</dbReference>
<evidence type="ECO:0000256" key="6">
    <source>
        <dbReference type="PIRSR" id="PIRSR006468-1"/>
    </source>
</evidence>
<proteinExistence type="inferred from homology"/>
<evidence type="ECO:0000256" key="8">
    <source>
        <dbReference type="RuleBase" id="RU004516"/>
    </source>
</evidence>
<dbReference type="GO" id="GO:0008652">
    <property type="term" value="P:amino acid biosynthetic process"/>
    <property type="evidence" value="ECO:0007669"/>
    <property type="project" value="UniProtKB-KW"/>
</dbReference>
<comment type="cofactor">
    <cofactor evidence="1 8">
        <name>pyridoxal 5'-phosphate</name>
        <dbReference type="ChEBI" id="CHEBI:597326"/>
    </cofactor>
</comment>
<dbReference type="EC" id="2.6.1.42" evidence="9"/>
<dbReference type="Gene3D" id="3.20.10.10">
    <property type="entry name" value="D-amino Acid Aminotransferase, subunit A, domain 2"/>
    <property type="match status" value="1"/>
</dbReference>
<dbReference type="NCBIfam" id="NF009897">
    <property type="entry name" value="PRK13357.1"/>
    <property type="match status" value="1"/>
</dbReference>
<organism evidence="10 11">
    <name type="scientific">Polarella glacialis</name>
    <name type="common">Dinoflagellate</name>
    <dbReference type="NCBI Taxonomy" id="89957"/>
    <lineage>
        <taxon>Eukaryota</taxon>
        <taxon>Sar</taxon>
        <taxon>Alveolata</taxon>
        <taxon>Dinophyceae</taxon>
        <taxon>Suessiales</taxon>
        <taxon>Suessiaceae</taxon>
        <taxon>Polarella</taxon>
    </lineage>
</organism>
<keyword evidence="5 8" id="KW-0663">Pyridoxal phosphate</keyword>
<comment type="similarity">
    <text evidence="2 7">Belongs to the class-IV pyridoxal-phosphate-dependent aminotransferase family.</text>
</comment>
<dbReference type="PROSITE" id="PS00770">
    <property type="entry name" value="AA_TRANSFER_CLASS_4"/>
    <property type="match status" value="1"/>
</dbReference>
<evidence type="ECO:0000256" key="3">
    <source>
        <dbReference type="ARBA" id="ARBA00022576"/>
    </source>
</evidence>
<keyword evidence="4 9" id="KW-0808">Transferase</keyword>
<evidence type="ECO:0000256" key="9">
    <source>
        <dbReference type="RuleBase" id="RU004517"/>
    </source>
</evidence>
<dbReference type="PANTHER" id="PTHR42825:SF2">
    <property type="entry name" value="BRANCHED-CHAIN-AMINO-ACID AMINOTRANSFERASE 3, CHLOROPLASTIC-RELATED"/>
    <property type="match status" value="1"/>
</dbReference>
<comment type="catalytic activity">
    <reaction evidence="9">
        <text>L-leucine + 2-oxoglutarate = 4-methyl-2-oxopentanoate + L-glutamate</text>
        <dbReference type="Rhea" id="RHEA:18321"/>
        <dbReference type="ChEBI" id="CHEBI:16810"/>
        <dbReference type="ChEBI" id="CHEBI:17865"/>
        <dbReference type="ChEBI" id="CHEBI:29985"/>
        <dbReference type="ChEBI" id="CHEBI:57427"/>
        <dbReference type="EC" id="2.6.1.42"/>
    </reaction>
</comment>
<evidence type="ECO:0000313" key="11">
    <source>
        <dbReference type="Proteomes" id="UP000654075"/>
    </source>
</evidence>
<evidence type="ECO:0000256" key="1">
    <source>
        <dbReference type="ARBA" id="ARBA00001933"/>
    </source>
</evidence>
<dbReference type="Gene3D" id="3.30.470.10">
    <property type="match status" value="1"/>
</dbReference>
<comment type="catalytic activity">
    <reaction evidence="9">
        <text>L-valine + 2-oxoglutarate = 3-methyl-2-oxobutanoate + L-glutamate</text>
        <dbReference type="Rhea" id="RHEA:24813"/>
        <dbReference type="ChEBI" id="CHEBI:11851"/>
        <dbReference type="ChEBI" id="CHEBI:16810"/>
        <dbReference type="ChEBI" id="CHEBI:29985"/>
        <dbReference type="ChEBI" id="CHEBI:57762"/>
        <dbReference type="EC" id="2.6.1.42"/>
    </reaction>
</comment>
<dbReference type="InterPro" id="IPR043132">
    <property type="entry name" value="BCAT-like_C"/>
</dbReference>
<dbReference type="SUPFAM" id="SSF56752">
    <property type="entry name" value="D-aminoacid aminotransferase-like PLP-dependent enzymes"/>
    <property type="match status" value="1"/>
</dbReference>
<gene>
    <name evidence="10" type="ORF">PGLA1383_LOCUS31694</name>
</gene>
<dbReference type="OrthoDB" id="1732691at2759"/>
<dbReference type="NCBIfam" id="TIGR01123">
    <property type="entry name" value="ilvE_II"/>
    <property type="match status" value="1"/>
</dbReference>
<dbReference type="GO" id="GO:0009082">
    <property type="term" value="P:branched-chain amino acid biosynthetic process"/>
    <property type="evidence" value="ECO:0007669"/>
    <property type="project" value="UniProtKB-KW"/>
</dbReference>